<reference evidence="1 2" key="1">
    <citation type="submission" date="2017-11" db="EMBL/GenBank/DDBJ databases">
        <title>Genomic Encyclopedia of Archaeal and Bacterial Type Strains, Phase II (KMG-II): From Individual Species to Whole Genera.</title>
        <authorList>
            <person name="Goeker M."/>
        </authorList>
    </citation>
    <scope>NUCLEOTIDE SEQUENCE [LARGE SCALE GENOMIC DNA]</scope>
    <source>
        <strain evidence="1 2">DSM 29128</strain>
    </source>
</reference>
<evidence type="ECO:0008006" key="3">
    <source>
        <dbReference type="Google" id="ProtNLM"/>
    </source>
</evidence>
<organism evidence="1 2">
    <name type="scientific">Yoonia maricola</name>
    <dbReference type="NCBI Taxonomy" id="420999"/>
    <lineage>
        <taxon>Bacteria</taxon>
        <taxon>Pseudomonadati</taxon>
        <taxon>Pseudomonadota</taxon>
        <taxon>Alphaproteobacteria</taxon>
        <taxon>Rhodobacterales</taxon>
        <taxon>Paracoccaceae</taxon>
        <taxon>Yoonia</taxon>
    </lineage>
</organism>
<gene>
    <name evidence="1" type="ORF">BC777_3278</name>
</gene>
<dbReference type="OrthoDB" id="7867799at2"/>
<comment type="caution">
    <text evidence="1">The sequence shown here is derived from an EMBL/GenBank/DDBJ whole genome shotgun (WGS) entry which is preliminary data.</text>
</comment>
<evidence type="ECO:0000313" key="2">
    <source>
        <dbReference type="Proteomes" id="UP000228531"/>
    </source>
</evidence>
<protein>
    <recommendedName>
        <fullName evidence="3">DUF1127 domain-containing protein</fullName>
    </recommendedName>
</protein>
<dbReference type="Proteomes" id="UP000228531">
    <property type="component" value="Unassembled WGS sequence"/>
</dbReference>
<sequence>MSLRPDNTLISNREMLAELLAMPFRMTAGLLKNFATNTARAQALREIAAIPEETLRAKGLTRADLITMTFRHDG</sequence>
<evidence type="ECO:0000313" key="1">
    <source>
        <dbReference type="EMBL" id="PJI85277.1"/>
    </source>
</evidence>
<dbReference type="RefSeq" id="WP_100369210.1">
    <property type="nucleotide sequence ID" value="NZ_PGTY01000003.1"/>
</dbReference>
<dbReference type="AlphaFoldDB" id="A0A2M8W2Y1"/>
<accession>A0A2M8W2Y1</accession>
<dbReference type="EMBL" id="PGTY01000003">
    <property type="protein sequence ID" value="PJI85277.1"/>
    <property type="molecule type" value="Genomic_DNA"/>
</dbReference>
<keyword evidence="2" id="KW-1185">Reference proteome</keyword>
<name>A0A2M8W2Y1_9RHOB</name>
<proteinExistence type="predicted"/>